<dbReference type="InterPro" id="IPR004358">
    <property type="entry name" value="Sig_transdc_His_kin-like_C"/>
</dbReference>
<dbReference type="PANTHER" id="PTHR45453:SF1">
    <property type="entry name" value="PHOSPHATE REGULON SENSOR PROTEIN PHOR"/>
    <property type="match status" value="1"/>
</dbReference>
<dbReference type="InterPro" id="IPR036890">
    <property type="entry name" value="HATPase_C_sf"/>
</dbReference>
<evidence type="ECO:0000256" key="1">
    <source>
        <dbReference type="ARBA" id="ARBA00000085"/>
    </source>
</evidence>
<evidence type="ECO:0000256" key="6">
    <source>
        <dbReference type="ARBA" id="ARBA00022777"/>
    </source>
</evidence>
<organism evidence="9 10">
    <name type="scientific">Paraclostridium bifermentans</name>
    <name type="common">Clostridium bifermentans</name>
    <dbReference type="NCBI Taxonomy" id="1490"/>
    <lineage>
        <taxon>Bacteria</taxon>
        <taxon>Bacillati</taxon>
        <taxon>Bacillota</taxon>
        <taxon>Clostridia</taxon>
        <taxon>Peptostreptococcales</taxon>
        <taxon>Peptostreptococcaceae</taxon>
        <taxon>Paraclostridium</taxon>
    </lineage>
</organism>
<evidence type="ECO:0000313" key="9">
    <source>
        <dbReference type="EMBL" id="WGX77315.1"/>
    </source>
</evidence>
<comment type="catalytic activity">
    <reaction evidence="1">
        <text>ATP + protein L-histidine = ADP + protein N-phospho-L-histidine.</text>
        <dbReference type="EC" id="2.7.13.3"/>
    </reaction>
</comment>
<evidence type="ECO:0000313" key="10">
    <source>
        <dbReference type="Proteomes" id="UP001239169"/>
    </source>
</evidence>
<keyword evidence="6" id="KW-0418">Kinase</keyword>
<evidence type="ECO:0000256" key="2">
    <source>
        <dbReference type="ARBA" id="ARBA00004370"/>
    </source>
</evidence>
<keyword evidence="10" id="KW-1185">Reference proteome</keyword>
<dbReference type="EC" id="2.7.13.3" evidence="3"/>
<dbReference type="InterPro" id="IPR050351">
    <property type="entry name" value="BphY/WalK/GraS-like"/>
</dbReference>
<dbReference type="PRINTS" id="PR00344">
    <property type="entry name" value="BCTRLSENSOR"/>
</dbReference>
<comment type="subcellular location">
    <subcellularLocation>
        <location evidence="2">Membrane</location>
    </subcellularLocation>
</comment>
<dbReference type="Pfam" id="PF02518">
    <property type="entry name" value="HATPase_c"/>
    <property type="match status" value="1"/>
</dbReference>
<dbReference type="GO" id="GO:0005524">
    <property type="term" value="F:ATP binding"/>
    <property type="evidence" value="ECO:0007669"/>
    <property type="project" value="UniProtKB-KW"/>
</dbReference>
<dbReference type="Gene3D" id="3.30.565.10">
    <property type="entry name" value="Histidine kinase-like ATPase, C-terminal domain"/>
    <property type="match status" value="1"/>
</dbReference>
<accession>A0ABY8R6X6</accession>
<evidence type="ECO:0000256" key="4">
    <source>
        <dbReference type="ARBA" id="ARBA00022553"/>
    </source>
</evidence>
<keyword evidence="4" id="KW-0597">Phosphoprotein</keyword>
<reference evidence="9 10" key="1">
    <citation type="submission" date="2023-04" db="EMBL/GenBank/DDBJ databases">
        <title>Bacteria Genome Submission.</title>
        <authorList>
            <person name="Isaac P."/>
        </authorList>
    </citation>
    <scope>NUCLEOTIDE SEQUENCE [LARGE SCALE GENOMIC DNA]</scope>
    <source>
        <strain evidence="9 10">SampleS7P1</strain>
    </source>
</reference>
<evidence type="ECO:0000256" key="5">
    <source>
        <dbReference type="ARBA" id="ARBA00022679"/>
    </source>
</evidence>
<keyword evidence="9" id="KW-0547">Nucleotide-binding</keyword>
<dbReference type="Proteomes" id="UP001239169">
    <property type="component" value="Chromosome"/>
</dbReference>
<evidence type="ECO:0000256" key="7">
    <source>
        <dbReference type="ARBA" id="ARBA00023012"/>
    </source>
</evidence>
<evidence type="ECO:0000256" key="3">
    <source>
        <dbReference type="ARBA" id="ARBA00012438"/>
    </source>
</evidence>
<protein>
    <recommendedName>
        <fullName evidence="3">histidine kinase</fullName>
        <ecNumber evidence="3">2.7.13.3</ecNumber>
    </recommendedName>
</protein>
<dbReference type="InterPro" id="IPR005467">
    <property type="entry name" value="His_kinase_dom"/>
</dbReference>
<keyword evidence="5" id="KW-0808">Transferase</keyword>
<keyword evidence="7" id="KW-0902">Two-component regulatory system</keyword>
<dbReference type="InterPro" id="IPR003594">
    <property type="entry name" value="HATPase_dom"/>
</dbReference>
<name>A0ABY8R6X6_PARBF</name>
<evidence type="ECO:0000259" key="8">
    <source>
        <dbReference type="PROSITE" id="PS50109"/>
    </source>
</evidence>
<sequence>MNYLVDEFVRADKARKTDEGSGLGLAITKKIIKLHNGKLKLYSEKDIGTKFSIRLDRI</sequence>
<dbReference type="PROSITE" id="PS50109">
    <property type="entry name" value="HIS_KIN"/>
    <property type="match status" value="1"/>
</dbReference>
<gene>
    <name evidence="9" type="ORF">QJS64_15395</name>
</gene>
<dbReference type="EMBL" id="CP124685">
    <property type="protein sequence ID" value="WGX77315.1"/>
    <property type="molecule type" value="Genomic_DNA"/>
</dbReference>
<keyword evidence="9" id="KW-0067">ATP-binding</keyword>
<feature type="domain" description="Histidine kinase" evidence="8">
    <location>
        <begin position="1"/>
        <end position="58"/>
    </location>
</feature>
<dbReference type="SUPFAM" id="SSF55874">
    <property type="entry name" value="ATPase domain of HSP90 chaperone/DNA topoisomerase II/histidine kinase"/>
    <property type="match status" value="1"/>
</dbReference>
<dbReference type="PANTHER" id="PTHR45453">
    <property type="entry name" value="PHOSPHATE REGULON SENSOR PROTEIN PHOR"/>
    <property type="match status" value="1"/>
</dbReference>
<proteinExistence type="predicted"/>